<keyword evidence="2" id="KW-1185">Reference proteome</keyword>
<protein>
    <submittedName>
        <fullName evidence="1">DUF6270 domain-containing protein</fullName>
    </submittedName>
</protein>
<reference evidence="2" key="1">
    <citation type="journal article" date="2019" name="Int. J. Syst. Evol. Microbiol.">
        <title>The Global Catalogue of Microorganisms (GCM) 10K type strain sequencing project: providing services to taxonomists for standard genome sequencing and annotation.</title>
        <authorList>
            <consortium name="The Broad Institute Genomics Platform"/>
            <consortium name="The Broad Institute Genome Sequencing Center for Infectious Disease"/>
            <person name="Wu L."/>
            <person name="Ma J."/>
        </authorList>
    </citation>
    <scope>NUCLEOTIDE SEQUENCE [LARGE SCALE GENOMIC DNA]</scope>
    <source>
        <strain evidence="2">DFY28</strain>
    </source>
</reference>
<dbReference type="RefSeq" id="WP_377282410.1">
    <property type="nucleotide sequence ID" value="NZ_JBHRSI010000006.1"/>
</dbReference>
<sequence>MAKVAIIGSCITRDIWPILEEPTPELLYLSRTSLPSLVSAPVEGLEPIADQPHGGISRSQRNSVLADLQKTALASLAAFEPTHIILDFIDERYDLLQVGGSVITHSWDLKESGYLEQPWAKAARRIPRTSDEARALWRTAAPTFVEALRRHGLLKARIILHEAQWAQTYLDTEGRRQELPDALQVWEGLPASLSEHNALLADTQGRIDDLIHGLVRVKADPKVLIADENHRWGLSPFHYIPDYYRDVLRQLKALGI</sequence>
<evidence type="ECO:0000313" key="2">
    <source>
        <dbReference type="Proteomes" id="UP001597237"/>
    </source>
</evidence>
<name>A0ABW4MZ01_9CAUL</name>
<accession>A0ABW4MZ01</accession>
<evidence type="ECO:0000313" key="1">
    <source>
        <dbReference type="EMBL" id="MFD1782738.1"/>
    </source>
</evidence>
<comment type="caution">
    <text evidence="1">The sequence shown here is derived from an EMBL/GenBank/DDBJ whole genome shotgun (WGS) entry which is preliminary data.</text>
</comment>
<gene>
    <name evidence="1" type="ORF">ACFSC0_04975</name>
</gene>
<dbReference type="Proteomes" id="UP001597237">
    <property type="component" value="Unassembled WGS sequence"/>
</dbReference>
<organism evidence="1 2">
    <name type="scientific">Phenylobacterium terrae</name>
    <dbReference type="NCBI Taxonomy" id="2665495"/>
    <lineage>
        <taxon>Bacteria</taxon>
        <taxon>Pseudomonadati</taxon>
        <taxon>Pseudomonadota</taxon>
        <taxon>Alphaproteobacteria</taxon>
        <taxon>Caulobacterales</taxon>
        <taxon>Caulobacteraceae</taxon>
        <taxon>Phenylobacterium</taxon>
    </lineage>
</organism>
<dbReference type="InterPro" id="IPR046237">
    <property type="entry name" value="DUF6270"/>
</dbReference>
<dbReference type="EMBL" id="JBHUEY010000001">
    <property type="protein sequence ID" value="MFD1782738.1"/>
    <property type="molecule type" value="Genomic_DNA"/>
</dbReference>
<dbReference type="Pfam" id="PF19786">
    <property type="entry name" value="DUF6270"/>
    <property type="match status" value="1"/>
</dbReference>
<proteinExistence type="predicted"/>